<keyword evidence="4" id="KW-1185">Reference proteome</keyword>
<accession>A0ABW0ZV35</accession>
<sequence>MTGDPQPVVSVEAIDADGVGGRLYRPTGTERAVLIWAHGGGWIHGDLDTADGVARALANQGDCAVLSVDYRLAPEHPFPAAFDDVWTAVEWARRAFDGVAVGGDSSGGNLAAAAALKARDDGVEMAAQLLVYPVLDSTEDTDYKIAFKRRYARFAGQPGFGPNTYRRLKHIWEAYVPDPALRASPYASPLHAPSLAGVAPAVIITAEHDFLRGEAEDYAKRLRAEGVPVESREYVGQIHGFFEMFSVMTDSHHAVGVAGDALRRAFRHLDPI</sequence>
<dbReference type="EMBL" id="JBHSON010000019">
    <property type="protein sequence ID" value="MFC5747076.1"/>
    <property type="molecule type" value="Genomic_DNA"/>
</dbReference>
<dbReference type="GO" id="GO:0016787">
    <property type="term" value="F:hydrolase activity"/>
    <property type="evidence" value="ECO:0007669"/>
    <property type="project" value="UniProtKB-KW"/>
</dbReference>
<dbReference type="InterPro" id="IPR050300">
    <property type="entry name" value="GDXG_lipolytic_enzyme"/>
</dbReference>
<comment type="caution">
    <text evidence="3">The sequence shown here is derived from an EMBL/GenBank/DDBJ whole genome shotgun (WGS) entry which is preliminary data.</text>
</comment>
<dbReference type="Proteomes" id="UP001596074">
    <property type="component" value="Unassembled WGS sequence"/>
</dbReference>
<evidence type="ECO:0000313" key="3">
    <source>
        <dbReference type="EMBL" id="MFC5747076.1"/>
    </source>
</evidence>
<evidence type="ECO:0000313" key="4">
    <source>
        <dbReference type="Proteomes" id="UP001596074"/>
    </source>
</evidence>
<dbReference type="Pfam" id="PF07859">
    <property type="entry name" value="Abhydrolase_3"/>
    <property type="match status" value="1"/>
</dbReference>
<dbReference type="RefSeq" id="WP_378282696.1">
    <property type="nucleotide sequence ID" value="NZ_JBHSON010000019.1"/>
</dbReference>
<dbReference type="PANTHER" id="PTHR48081:SF8">
    <property type="entry name" value="ALPHA_BETA HYDROLASE FOLD-3 DOMAIN-CONTAINING PROTEIN-RELATED"/>
    <property type="match status" value="1"/>
</dbReference>
<protein>
    <submittedName>
        <fullName evidence="3">Alpha/beta hydrolase</fullName>
    </submittedName>
</protein>
<gene>
    <name evidence="3" type="ORF">ACFPZN_15720</name>
</gene>
<evidence type="ECO:0000259" key="2">
    <source>
        <dbReference type="Pfam" id="PF07859"/>
    </source>
</evidence>
<dbReference type="InterPro" id="IPR013094">
    <property type="entry name" value="AB_hydrolase_3"/>
</dbReference>
<dbReference type="Gene3D" id="3.40.50.1820">
    <property type="entry name" value="alpha/beta hydrolase"/>
    <property type="match status" value="1"/>
</dbReference>
<proteinExistence type="predicted"/>
<reference evidence="4" key="1">
    <citation type="journal article" date="2019" name="Int. J. Syst. Evol. Microbiol.">
        <title>The Global Catalogue of Microorganisms (GCM) 10K type strain sequencing project: providing services to taxonomists for standard genome sequencing and annotation.</title>
        <authorList>
            <consortium name="The Broad Institute Genomics Platform"/>
            <consortium name="The Broad Institute Genome Sequencing Center for Infectious Disease"/>
            <person name="Wu L."/>
            <person name="Ma J."/>
        </authorList>
    </citation>
    <scope>NUCLEOTIDE SEQUENCE [LARGE SCALE GENOMIC DNA]</scope>
    <source>
        <strain evidence="4">KCTC 42087</strain>
    </source>
</reference>
<dbReference type="InterPro" id="IPR029058">
    <property type="entry name" value="AB_hydrolase_fold"/>
</dbReference>
<dbReference type="SUPFAM" id="SSF53474">
    <property type="entry name" value="alpha/beta-Hydrolases"/>
    <property type="match status" value="1"/>
</dbReference>
<organism evidence="3 4">
    <name type="scientific">Actinomadura rugatobispora</name>
    <dbReference type="NCBI Taxonomy" id="1994"/>
    <lineage>
        <taxon>Bacteria</taxon>
        <taxon>Bacillati</taxon>
        <taxon>Actinomycetota</taxon>
        <taxon>Actinomycetes</taxon>
        <taxon>Streptosporangiales</taxon>
        <taxon>Thermomonosporaceae</taxon>
        <taxon>Actinomadura</taxon>
    </lineage>
</organism>
<name>A0ABW0ZV35_9ACTN</name>
<dbReference type="PANTHER" id="PTHR48081">
    <property type="entry name" value="AB HYDROLASE SUPERFAMILY PROTEIN C4A8.06C"/>
    <property type="match status" value="1"/>
</dbReference>
<feature type="domain" description="Alpha/beta hydrolase fold-3" evidence="2">
    <location>
        <begin position="34"/>
        <end position="242"/>
    </location>
</feature>
<evidence type="ECO:0000256" key="1">
    <source>
        <dbReference type="ARBA" id="ARBA00022801"/>
    </source>
</evidence>
<keyword evidence="1 3" id="KW-0378">Hydrolase</keyword>